<feature type="non-terminal residue" evidence="3">
    <location>
        <position position="440"/>
    </location>
</feature>
<feature type="domain" description="Reverse transcriptase" evidence="2">
    <location>
        <begin position="318"/>
        <end position="431"/>
    </location>
</feature>
<reference evidence="3" key="1">
    <citation type="submission" date="2022-03" db="EMBL/GenBank/DDBJ databases">
        <authorList>
            <person name="Lindestad O."/>
        </authorList>
    </citation>
    <scope>NUCLEOTIDE SEQUENCE</scope>
</reference>
<dbReference type="EMBL" id="CAKXAJ010012312">
    <property type="protein sequence ID" value="CAH2215639.1"/>
    <property type="molecule type" value="Genomic_DNA"/>
</dbReference>
<dbReference type="GO" id="GO:0071897">
    <property type="term" value="P:DNA biosynthetic process"/>
    <property type="evidence" value="ECO:0007669"/>
    <property type="project" value="UniProtKB-ARBA"/>
</dbReference>
<dbReference type="InterPro" id="IPR043502">
    <property type="entry name" value="DNA/RNA_pol_sf"/>
</dbReference>
<keyword evidence="4" id="KW-1185">Reference proteome</keyword>
<feature type="compositionally biased region" description="Acidic residues" evidence="1">
    <location>
        <begin position="106"/>
        <end position="115"/>
    </location>
</feature>
<dbReference type="OrthoDB" id="8197512at2759"/>
<evidence type="ECO:0000313" key="3">
    <source>
        <dbReference type="EMBL" id="CAH2215639.1"/>
    </source>
</evidence>
<feature type="non-terminal residue" evidence="3">
    <location>
        <position position="1"/>
    </location>
</feature>
<organism evidence="3 4">
    <name type="scientific">Pararge aegeria aegeria</name>
    <dbReference type="NCBI Taxonomy" id="348720"/>
    <lineage>
        <taxon>Eukaryota</taxon>
        <taxon>Metazoa</taxon>
        <taxon>Ecdysozoa</taxon>
        <taxon>Arthropoda</taxon>
        <taxon>Hexapoda</taxon>
        <taxon>Insecta</taxon>
        <taxon>Pterygota</taxon>
        <taxon>Neoptera</taxon>
        <taxon>Endopterygota</taxon>
        <taxon>Lepidoptera</taxon>
        <taxon>Glossata</taxon>
        <taxon>Ditrysia</taxon>
        <taxon>Papilionoidea</taxon>
        <taxon>Nymphalidae</taxon>
        <taxon>Satyrinae</taxon>
        <taxon>Satyrini</taxon>
        <taxon>Parargina</taxon>
        <taxon>Pararge</taxon>
    </lineage>
</organism>
<evidence type="ECO:0000259" key="2">
    <source>
        <dbReference type="Pfam" id="PF00078"/>
    </source>
</evidence>
<evidence type="ECO:0000256" key="1">
    <source>
        <dbReference type="SAM" id="MobiDB-lite"/>
    </source>
</evidence>
<protein>
    <submittedName>
        <fullName evidence="3">Jg11279 protein</fullName>
    </submittedName>
</protein>
<evidence type="ECO:0000313" key="4">
    <source>
        <dbReference type="Proteomes" id="UP000838756"/>
    </source>
</evidence>
<accession>A0A8S4QMA8</accession>
<dbReference type="AlphaFoldDB" id="A0A8S4QMA8"/>
<comment type="caution">
    <text evidence="3">The sequence shown here is derived from an EMBL/GenBank/DDBJ whole genome shotgun (WGS) entry which is preliminary data.</text>
</comment>
<dbReference type="PANTHER" id="PTHR19446">
    <property type="entry name" value="REVERSE TRANSCRIPTASES"/>
    <property type="match status" value="1"/>
</dbReference>
<dbReference type="SUPFAM" id="SSF56672">
    <property type="entry name" value="DNA/RNA polymerases"/>
    <property type="match status" value="1"/>
</dbReference>
<dbReference type="Pfam" id="PF00078">
    <property type="entry name" value="RVT_1"/>
    <property type="match status" value="1"/>
</dbReference>
<gene>
    <name evidence="3" type="primary">jg11279</name>
    <name evidence="3" type="ORF">PAEG_LOCUS3761</name>
</gene>
<sequence length="440" mass="48256">AHPVEANAEAAPSQVKRRWLDEELDLLARTEALLTLEASGPCTNVALAARLPQLHRTLEAIKGQRRAAKYKGMVKTHLAYLVAQKAADDAGASSSVDASVSAQESGEVESADADDQAPVVQTPISVDAARVLSDLLAGAEARIRRGGLGARAARHLRHTKRHGFLNEPIALDSLSNRKRRRMEYARVQELFRKCPGRAAAEVIDGHCRETKHSLEEMEAYWRPILEAVSNAPGPTPESLRELRPPSDGTHDYSKLWAPITEQEVKASRVDPKTAPGPDGIRAADWSRVSVPLKAEIFNHWMTSGEIPEPLRQCRTVFVPKSDAPQNPGEYRPISIASVPLRHMHSILARRLLDCCPPDMRQRGFVCADGTVENTAVLDAVLGDSRKKLRECHMAVLDFSKAFDTVSHAALVELLRARGLPGAFCSYIARLYETAHTTLAV</sequence>
<dbReference type="Proteomes" id="UP000838756">
    <property type="component" value="Unassembled WGS sequence"/>
</dbReference>
<name>A0A8S4QMA8_9NEOP</name>
<proteinExistence type="predicted"/>
<feature type="region of interest" description="Disordered" evidence="1">
    <location>
        <begin position="97"/>
        <end position="119"/>
    </location>
</feature>
<dbReference type="InterPro" id="IPR000477">
    <property type="entry name" value="RT_dom"/>
</dbReference>